<dbReference type="Proteomes" id="UP001153076">
    <property type="component" value="Unassembled WGS sequence"/>
</dbReference>
<comment type="similarity">
    <text evidence="1">Belongs to the thioesterase PaaI family.</text>
</comment>
<evidence type="ECO:0000259" key="3">
    <source>
        <dbReference type="Pfam" id="PF03061"/>
    </source>
</evidence>
<dbReference type="InterPro" id="IPR003736">
    <property type="entry name" value="PAAI_dom"/>
</dbReference>
<feature type="domain" description="Thioesterase" evidence="3">
    <location>
        <begin position="76"/>
        <end position="146"/>
    </location>
</feature>
<protein>
    <recommendedName>
        <fullName evidence="3">Thioesterase domain-containing protein</fullName>
    </recommendedName>
</protein>
<keyword evidence="2" id="KW-0378">Hydrolase</keyword>
<dbReference type="InterPro" id="IPR006683">
    <property type="entry name" value="Thioestr_dom"/>
</dbReference>
<name>A0A9Q1KEX1_9CARY</name>
<dbReference type="PANTHER" id="PTHR21660:SF12">
    <property type="entry name" value="OS07G0462700 PROTEIN"/>
    <property type="match status" value="1"/>
</dbReference>
<gene>
    <name evidence="4" type="ORF">Cgig2_026343</name>
</gene>
<dbReference type="Pfam" id="PF03061">
    <property type="entry name" value="4HBT"/>
    <property type="match status" value="1"/>
</dbReference>
<dbReference type="InterPro" id="IPR029069">
    <property type="entry name" value="HotDog_dom_sf"/>
</dbReference>
<dbReference type="OrthoDB" id="46529at2759"/>
<dbReference type="GO" id="GO:0047617">
    <property type="term" value="F:fatty acyl-CoA hydrolase activity"/>
    <property type="evidence" value="ECO:0007669"/>
    <property type="project" value="InterPro"/>
</dbReference>
<keyword evidence="5" id="KW-1185">Reference proteome</keyword>
<sequence length="166" mass="17933">MDESKTEVDKKGQMQNMVLRFIAALGAAQTLPESCETADFYSELIRGLLKVRSISPGRVSCSFRVKRRIANAYNGLHGGAVAAIAERVATACARTLLSEEKPLFLGELSTSYLSSAPINAEVVADGSVVRSGRNLTVVSVEFRLKDYGKLAYTAHATFFNAVPSKL</sequence>
<evidence type="ECO:0000256" key="2">
    <source>
        <dbReference type="ARBA" id="ARBA00022801"/>
    </source>
</evidence>
<dbReference type="EMBL" id="JAKOGI010000163">
    <property type="protein sequence ID" value="KAJ8441542.1"/>
    <property type="molecule type" value="Genomic_DNA"/>
</dbReference>
<reference evidence="4" key="1">
    <citation type="submission" date="2022-04" db="EMBL/GenBank/DDBJ databases">
        <title>Carnegiea gigantea Genome sequencing and assembly v2.</title>
        <authorList>
            <person name="Copetti D."/>
            <person name="Sanderson M.J."/>
            <person name="Burquez A."/>
            <person name="Wojciechowski M.F."/>
        </authorList>
    </citation>
    <scope>NUCLEOTIDE SEQUENCE</scope>
    <source>
        <strain evidence="4">SGP5-SGP5p</strain>
        <tissue evidence="4">Aerial part</tissue>
    </source>
</reference>
<dbReference type="PANTHER" id="PTHR21660">
    <property type="entry name" value="THIOESTERASE SUPERFAMILY MEMBER-RELATED"/>
    <property type="match status" value="1"/>
</dbReference>
<organism evidence="4 5">
    <name type="scientific">Carnegiea gigantea</name>
    <dbReference type="NCBI Taxonomy" id="171969"/>
    <lineage>
        <taxon>Eukaryota</taxon>
        <taxon>Viridiplantae</taxon>
        <taxon>Streptophyta</taxon>
        <taxon>Embryophyta</taxon>
        <taxon>Tracheophyta</taxon>
        <taxon>Spermatophyta</taxon>
        <taxon>Magnoliopsida</taxon>
        <taxon>eudicotyledons</taxon>
        <taxon>Gunneridae</taxon>
        <taxon>Pentapetalae</taxon>
        <taxon>Caryophyllales</taxon>
        <taxon>Cactineae</taxon>
        <taxon>Cactaceae</taxon>
        <taxon>Cactoideae</taxon>
        <taxon>Echinocereeae</taxon>
        <taxon>Carnegiea</taxon>
    </lineage>
</organism>
<proteinExistence type="inferred from homology"/>
<dbReference type="SUPFAM" id="SSF54637">
    <property type="entry name" value="Thioesterase/thiol ester dehydrase-isomerase"/>
    <property type="match status" value="1"/>
</dbReference>
<dbReference type="AlphaFoldDB" id="A0A9Q1KEX1"/>
<dbReference type="NCBIfam" id="TIGR00369">
    <property type="entry name" value="unchar_dom_1"/>
    <property type="match status" value="1"/>
</dbReference>
<comment type="caution">
    <text evidence="4">The sequence shown here is derived from an EMBL/GenBank/DDBJ whole genome shotgun (WGS) entry which is preliminary data.</text>
</comment>
<evidence type="ECO:0000313" key="5">
    <source>
        <dbReference type="Proteomes" id="UP001153076"/>
    </source>
</evidence>
<evidence type="ECO:0000313" key="4">
    <source>
        <dbReference type="EMBL" id="KAJ8441542.1"/>
    </source>
</evidence>
<dbReference type="InterPro" id="IPR039298">
    <property type="entry name" value="ACOT13"/>
</dbReference>
<evidence type="ECO:0000256" key="1">
    <source>
        <dbReference type="ARBA" id="ARBA00008324"/>
    </source>
</evidence>
<accession>A0A9Q1KEX1</accession>
<dbReference type="CDD" id="cd03443">
    <property type="entry name" value="PaaI_thioesterase"/>
    <property type="match status" value="1"/>
</dbReference>
<dbReference type="Gene3D" id="3.10.129.10">
    <property type="entry name" value="Hotdog Thioesterase"/>
    <property type="match status" value="1"/>
</dbReference>